<dbReference type="RefSeq" id="WP_338181427.1">
    <property type="nucleotide sequence ID" value="NZ_JAEKNQ010000054.1"/>
</dbReference>
<comment type="caution">
    <text evidence="17">The sequence shown here is derived from an EMBL/GenBank/DDBJ whole genome shotgun (WGS) entry which is preliminary data.</text>
</comment>
<comment type="subunit">
    <text evidence="14">Homodimer.</text>
</comment>
<keyword evidence="3 14" id="KW-0963">Cytoplasm</keyword>
<dbReference type="AlphaFoldDB" id="A0A934K9C9"/>
<dbReference type="GO" id="GO:0033818">
    <property type="term" value="F:beta-ketoacyl-acyl-carrier-protein synthase III activity"/>
    <property type="evidence" value="ECO:0007669"/>
    <property type="project" value="UniProtKB-UniRule"/>
</dbReference>
<comment type="function">
    <text evidence="14">Catalyzes the condensation reaction of fatty acid synthesis by the addition to an acyl acceptor of two carbons from malonyl-ACP. Catalyzes the first condensation reaction which initiates fatty acid synthesis and may therefore play a role in governing the total rate of fatty acid production. Possesses both acetoacetyl-ACP synthase and acetyl transacylase activities. Its substrate specificity determines the biosynthesis of branched-chain and/or straight-chain of fatty acids.</text>
</comment>
<dbReference type="PANTHER" id="PTHR34069:SF2">
    <property type="entry name" value="BETA-KETOACYL-[ACYL-CARRIER-PROTEIN] SYNTHASE III"/>
    <property type="match status" value="1"/>
</dbReference>
<sequence>MALRTAPRVRSDAVPLRAFRSKGRPSAIAGVGTYAPDRVMTNADLAKIVETSDEWIVERTGIRRRHLAEPGTTTFELATRAAREALQNAEVSAEELDLIVVATSSPDGPFPSVACRVQNELGVPGACAFDVLAACTGFVYGLSLADAFIASGRADTVLVIGAEVLSRMLDWQDRATSIIFGDGAGAAVVRAARRGAGFRAWCLGSDGRGYDKVTAGDIPRGAYAAHQAQPLIAQKGPDVFKFATDIFIRQAYAVADAAGAAIEDIDLFVPHQANRRIIEAAARRVGLPMERVQVNLDEYGNTSTASIPLALGDALKSNRIKSGDQVLLAGFGSGLTWGACLLEWE</sequence>
<dbReference type="InterPro" id="IPR016039">
    <property type="entry name" value="Thiolase-like"/>
</dbReference>
<evidence type="ECO:0000256" key="10">
    <source>
        <dbReference type="ARBA" id="ARBA00051096"/>
    </source>
</evidence>
<feature type="active site" evidence="14">
    <location>
        <position position="135"/>
    </location>
</feature>
<evidence type="ECO:0000256" key="1">
    <source>
        <dbReference type="ARBA" id="ARBA00005194"/>
    </source>
</evidence>
<protein>
    <recommendedName>
        <fullName evidence="14">Beta-ketoacyl-[acyl-carrier-protein] synthase III</fullName>
        <shortName evidence="14">Beta-ketoacyl-ACP synthase III</shortName>
        <shortName evidence="14">KAS III</shortName>
        <ecNumber evidence="14">2.3.1.180</ecNumber>
    </recommendedName>
    <alternativeName>
        <fullName evidence="14">3-oxoacyl-[acyl-carrier-protein] synthase 3</fullName>
    </alternativeName>
    <alternativeName>
        <fullName evidence="14">3-oxoacyl-[acyl-carrier-protein] synthase III</fullName>
    </alternativeName>
</protein>
<proteinExistence type="inferred from homology"/>
<keyword evidence="7 14" id="KW-0443">Lipid metabolism</keyword>
<evidence type="ECO:0000259" key="15">
    <source>
        <dbReference type="Pfam" id="PF08541"/>
    </source>
</evidence>
<comment type="pathway">
    <text evidence="1 14">Lipid metabolism; fatty acid biosynthesis.</text>
</comment>
<dbReference type="EMBL" id="JAEKNQ010000054">
    <property type="protein sequence ID" value="MBJ7604196.1"/>
    <property type="molecule type" value="Genomic_DNA"/>
</dbReference>
<keyword evidence="5 14" id="KW-0808">Transferase</keyword>
<dbReference type="Pfam" id="PF08545">
    <property type="entry name" value="ACP_syn_III"/>
    <property type="match status" value="1"/>
</dbReference>
<dbReference type="PANTHER" id="PTHR34069">
    <property type="entry name" value="3-OXOACYL-[ACYL-CARRIER-PROTEIN] SYNTHASE 3"/>
    <property type="match status" value="1"/>
</dbReference>
<dbReference type="GO" id="GO:0044550">
    <property type="term" value="P:secondary metabolite biosynthetic process"/>
    <property type="evidence" value="ECO:0007669"/>
    <property type="project" value="TreeGrafter"/>
</dbReference>
<evidence type="ECO:0000313" key="17">
    <source>
        <dbReference type="EMBL" id="MBJ7604196.1"/>
    </source>
</evidence>
<comment type="catalytic activity">
    <reaction evidence="13">
        <text>3-methylbutanoyl-CoA + malonyl-[ACP] + H(+) = 5-methyl-3-oxohexanoyl-[ACP] + CO2 + CoA</text>
        <dbReference type="Rhea" id="RHEA:42272"/>
        <dbReference type="Rhea" id="RHEA-COMP:9623"/>
        <dbReference type="Rhea" id="RHEA-COMP:9941"/>
        <dbReference type="ChEBI" id="CHEBI:15378"/>
        <dbReference type="ChEBI" id="CHEBI:16526"/>
        <dbReference type="ChEBI" id="CHEBI:57287"/>
        <dbReference type="ChEBI" id="CHEBI:57345"/>
        <dbReference type="ChEBI" id="CHEBI:78449"/>
        <dbReference type="ChEBI" id="CHEBI:78822"/>
        <dbReference type="EC" id="2.3.1.300"/>
    </reaction>
    <physiologicalReaction direction="left-to-right" evidence="13">
        <dbReference type="Rhea" id="RHEA:42273"/>
    </physiologicalReaction>
</comment>
<name>A0A934K9C9_9BACT</name>
<dbReference type="Gene3D" id="3.40.47.10">
    <property type="match status" value="1"/>
</dbReference>
<evidence type="ECO:0000256" key="3">
    <source>
        <dbReference type="ARBA" id="ARBA00022490"/>
    </source>
</evidence>
<dbReference type="NCBIfam" id="NF006829">
    <property type="entry name" value="PRK09352.1"/>
    <property type="match status" value="1"/>
</dbReference>
<evidence type="ECO:0000256" key="12">
    <source>
        <dbReference type="ARBA" id="ARBA00052467"/>
    </source>
</evidence>
<dbReference type="Proteomes" id="UP000620075">
    <property type="component" value="Unassembled WGS sequence"/>
</dbReference>
<dbReference type="InterPro" id="IPR004655">
    <property type="entry name" value="FabH"/>
</dbReference>
<feature type="region of interest" description="ACP-binding" evidence="14">
    <location>
        <begin position="272"/>
        <end position="276"/>
    </location>
</feature>
<comment type="domain">
    <text evidence="14">The last Arg residue of the ACP-binding site is essential for the weak association between ACP/AcpP and FabH.</text>
</comment>
<evidence type="ECO:0000256" key="4">
    <source>
        <dbReference type="ARBA" id="ARBA00022516"/>
    </source>
</evidence>
<keyword evidence="4 14" id="KW-0444">Lipid biosynthesis</keyword>
<feature type="domain" description="Beta-ketoacyl-[acyl-carrier-protein] synthase III C-terminal" evidence="15">
    <location>
        <begin position="256"/>
        <end position="344"/>
    </location>
</feature>
<evidence type="ECO:0000256" key="9">
    <source>
        <dbReference type="ARBA" id="ARBA00023315"/>
    </source>
</evidence>
<organism evidence="17 18">
    <name type="scientific">Candidatus Dormiibacter inghamiae</name>
    <dbReference type="NCBI Taxonomy" id="3127013"/>
    <lineage>
        <taxon>Bacteria</taxon>
        <taxon>Bacillati</taxon>
        <taxon>Candidatus Dormiibacterota</taxon>
        <taxon>Candidatus Dormibacteria</taxon>
        <taxon>Candidatus Dormibacterales</taxon>
        <taxon>Candidatus Dormibacteraceae</taxon>
        <taxon>Candidatus Dormiibacter</taxon>
    </lineage>
</organism>
<keyword evidence="8 14" id="KW-0275">Fatty acid biosynthesis</keyword>
<evidence type="ECO:0000256" key="14">
    <source>
        <dbReference type="HAMAP-Rule" id="MF_01815"/>
    </source>
</evidence>
<comment type="catalytic activity">
    <reaction evidence="12">
        <text>2-methylpropanoyl-CoA + malonyl-[ACP] + H(+) = 4-methyl-3-oxopentanoyl-[ACP] + CO2 + CoA</text>
        <dbReference type="Rhea" id="RHEA:42268"/>
        <dbReference type="Rhea" id="RHEA-COMP:9623"/>
        <dbReference type="Rhea" id="RHEA-COMP:9940"/>
        <dbReference type="ChEBI" id="CHEBI:15378"/>
        <dbReference type="ChEBI" id="CHEBI:16526"/>
        <dbReference type="ChEBI" id="CHEBI:57287"/>
        <dbReference type="ChEBI" id="CHEBI:57338"/>
        <dbReference type="ChEBI" id="CHEBI:78449"/>
        <dbReference type="ChEBI" id="CHEBI:78820"/>
        <dbReference type="EC" id="2.3.1.300"/>
    </reaction>
    <physiologicalReaction direction="left-to-right" evidence="12">
        <dbReference type="Rhea" id="RHEA:42269"/>
    </physiologicalReaction>
</comment>
<evidence type="ECO:0000256" key="5">
    <source>
        <dbReference type="ARBA" id="ARBA00022679"/>
    </source>
</evidence>
<dbReference type="HAMAP" id="MF_01815">
    <property type="entry name" value="FabH"/>
    <property type="match status" value="1"/>
</dbReference>
<feature type="active site" evidence="14">
    <location>
        <position position="301"/>
    </location>
</feature>
<dbReference type="SUPFAM" id="SSF53901">
    <property type="entry name" value="Thiolase-like"/>
    <property type="match status" value="1"/>
</dbReference>
<dbReference type="GO" id="GO:0006633">
    <property type="term" value="P:fatty acid biosynthetic process"/>
    <property type="evidence" value="ECO:0007669"/>
    <property type="project" value="UniProtKB-UniRule"/>
</dbReference>
<feature type="active site" evidence="14">
    <location>
        <position position="271"/>
    </location>
</feature>
<dbReference type="NCBIfam" id="TIGR00747">
    <property type="entry name" value="fabH"/>
    <property type="match status" value="1"/>
</dbReference>
<dbReference type="GO" id="GO:0004315">
    <property type="term" value="F:3-oxoacyl-[acyl-carrier-protein] synthase activity"/>
    <property type="evidence" value="ECO:0007669"/>
    <property type="project" value="InterPro"/>
</dbReference>
<dbReference type="FunFam" id="3.40.47.10:FF:000004">
    <property type="entry name" value="3-oxoacyl-[acyl-carrier-protein] synthase 3"/>
    <property type="match status" value="1"/>
</dbReference>
<feature type="domain" description="Beta-ketoacyl-[acyl-carrier-protein] synthase III N-terminal" evidence="16">
    <location>
        <begin position="129"/>
        <end position="207"/>
    </location>
</feature>
<keyword evidence="14" id="KW-0511">Multifunctional enzyme</keyword>
<evidence type="ECO:0000313" key="18">
    <source>
        <dbReference type="Proteomes" id="UP000620075"/>
    </source>
</evidence>
<dbReference type="GO" id="GO:0005737">
    <property type="term" value="C:cytoplasm"/>
    <property type="evidence" value="ECO:0007669"/>
    <property type="project" value="UniProtKB-SubCell"/>
</dbReference>
<gene>
    <name evidence="14" type="primary">fabH</name>
    <name evidence="17" type="ORF">JF888_13545</name>
</gene>
<comment type="catalytic activity">
    <reaction evidence="11">
        <text>(2S)-2-methylbutanoyl-CoA + malonyl-[ACP] + H(+) = (4S)-4-methyl-3-oxohexanoyl-[ACP] + CO2 + CoA</text>
        <dbReference type="Rhea" id="RHEA:42276"/>
        <dbReference type="Rhea" id="RHEA-COMP:9623"/>
        <dbReference type="Rhea" id="RHEA-COMP:17148"/>
        <dbReference type="ChEBI" id="CHEBI:15378"/>
        <dbReference type="ChEBI" id="CHEBI:16526"/>
        <dbReference type="ChEBI" id="CHEBI:57287"/>
        <dbReference type="ChEBI" id="CHEBI:78449"/>
        <dbReference type="ChEBI" id="CHEBI:88166"/>
        <dbReference type="ChEBI" id="CHEBI:167462"/>
        <dbReference type="EC" id="2.3.1.300"/>
    </reaction>
    <physiologicalReaction direction="left-to-right" evidence="11">
        <dbReference type="Rhea" id="RHEA:42277"/>
    </physiologicalReaction>
</comment>
<evidence type="ECO:0000259" key="16">
    <source>
        <dbReference type="Pfam" id="PF08545"/>
    </source>
</evidence>
<evidence type="ECO:0000256" key="6">
    <source>
        <dbReference type="ARBA" id="ARBA00022832"/>
    </source>
</evidence>
<evidence type="ECO:0000256" key="7">
    <source>
        <dbReference type="ARBA" id="ARBA00023098"/>
    </source>
</evidence>
<evidence type="ECO:0000256" key="2">
    <source>
        <dbReference type="ARBA" id="ARBA00008642"/>
    </source>
</evidence>
<evidence type="ECO:0000256" key="8">
    <source>
        <dbReference type="ARBA" id="ARBA00023160"/>
    </source>
</evidence>
<comment type="subcellular location">
    <subcellularLocation>
        <location evidence="14">Cytoplasm</location>
    </subcellularLocation>
</comment>
<dbReference type="EC" id="2.3.1.180" evidence="14"/>
<dbReference type="InterPro" id="IPR013751">
    <property type="entry name" value="ACP_syn_III_N"/>
</dbReference>
<reference evidence="17 18" key="1">
    <citation type="submission" date="2020-10" db="EMBL/GenBank/DDBJ databases">
        <title>Ca. Dormibacterota MAGs.</title>
        <authorList>
            <person name="Montgomery K."/>
        </authorList>
    </citation>
    <scope>NUCLEOTIDE SEQUENCE [LARGE SCALE GENOMIC DNA]</scope>
    <source>
        <strain evidence="17">SC8811_S16_3</strain>
    </source>
</reference>
<accession>A0A934K9C9</accession>
<comment type="similarity">
    <text evidence="2 14">Belongs to the thiolase-like superfamily. FabH family.</text>
</comment>
<keyword evidence="9 14" id="KW-0012">Acyltransferase</keyword>
<evidence type="ECO:0000256" key="13">
    <source>
        <dbReference type="ARBA" id="ARBA00052985"/>
    </source>
</evidence>
<keyword evidence="6 14" id="KW-0276">Fatty acid metabolism</keyword>
<dbReference type="CDD" id="cd00830">
    <property type="entry name" value="KAS_III"/>
    <property type="match status" value="1"/>
</dbReference>
<dbReference type="Pfam" id="PF08541">
    <property type="entry name" value="ACP_syn_III_C"/>
    <property type="match status" value="1"/>
</dbReference>
<comment type="catalytic activity">
    <reaction evidence="10">
        <text>malonyl-[ACP] + acetyl-CoA + H(+) = 3-oxobutanoyl-[ACP] + CO2 + CoA</text>
        <dbReference type="Rhea" id="RHEA:12080"/>
        <dbReference type="Rhea" id="RHEA-COMP:9623"/>
        <dbReference type="Rhea" id="RHEA-COMP:9625"/>
        <dbReference type="ChEBI" id="CHEBI:15378"/>
        <dbReference type="ChEBI" id="CHEBI:16526"/>
        <dbReference type="ChEBI" id="CHEBI:57287"/>
        <dbReference type="ChEBI" id="CHEBI:57288"/>
        <dbReference type="ChEBI" id="CHEBI:78449"/>
        <dbReference type="ChEBI" id="CHEBI:78450"/>
        <dbReference type="EC" id="2.3.1.180"/>
    </reaction>
    <physiologicalReaction direction="left-to-right" evidence="10">
        <dbReference type="Rhea" id="RHEA:12081"/>
    </physiologicalReaction>
</comment>
<dbReference type="InterPro" id="IPR013747">
    <property type="entry name" value="ACP_syn_III_C"/>
</dbReference>
<evidence type="ECO:0000256" key="11">
    <source>
        <dbReference type="ARBA" id="ARBA00052407"/>
    </source>
</evidence>